<sequence>METSAHSLLAEKKLWIITCVPCITPINLRRPIPYRIFELNIGAERESNEKVVRNDTEKEADAVIQFLSIWLEKCCRTVRWEFIQANCV</sequence>
<reference evidence="2" key="1">
    <citation type="submission" date="2016-11" db="UniProtKB">
        <authorList>
            <consortium name="WormBaseParasite"/>
        </authorList>
    </citation>
    <scope>IDENTIFICATION</scope>
</reference>
<dbReference type="Proteomes" id="UP000095283">
    <property type="component" value="Unplaced"/>
</dbReference>
<organism evidence="1 2">
    <name type="scientific">Heterorhabditis bacteriophora</name>
    <name type="common">Entomopathogenic nematode worm</name>
    <dbReference type="NCBI Taxonomy" id="37862"/>
    <lineage>
        <taxon>Eukaryota</taxon>
        <taxon>Metazoa</taxon>
        <taxon>Ecdysozoa</taxon>
        <taxon>Nematoda</taxon>
        <taxon>Chromadorea</taxon>
        <taxon>Rhabditida</taxon>
        <taxon>Rhabditina</taxon>
        <taxon>Rhabditomorpha</taxon>
        <taxon>Strongyloidea</taxon>
        <taxon>Heterorhabditidae</taxon>
        <taxon>Heterorhabditis</taxon>
    </lineage>
</organism>
<dbReference type="AlphaFoldDB" id="A0A1I7XNN1"/>
<evidence type="ECO:0000313" key="2">
    <source>
        <dbReference type="WBParaSite" id="Hba_19397"/>
    </source>
</evidence>
<keyword evidence="1" id="KW-1185">Reference proteome</keyword>
<accession>A0A1I7XNN1</accession>
<name>A0A1I7XNN1_HETBA</name>
<dbReference type="WBParaSite" id="Hba_19397">
    <property type="protein sequence ID" value="Hba_19397"/>
    <property type="gene ID" value="Hba_19397"/>
</dbReference>
<protein>
    <submittedName>
        <fullName evidence="2">Phosphoglycerate kinase</fullName>
    </submittedName>
</protein>
<proteinExistence type="predicted"/>
<evidence type="ECO:0000313" key="1">
    <source>
        <dbReference type="Proteomes" id="UP000095283"/>
    </source>
</evidence>